<dbReference type="GO" id="GO:0006406">
    <property type="term" value="P:mRNA export from nucleus"/>
    <property type="evidence" value="ECO:0007669"/>
    <property type="project" value="TreeGrafter"/>
</dbReference>
<comment type="similarity">
    <text evidence="7">Belongs to the nucleoporin Nup84/Nup107 family.</text>
</comment>
<dbReference type="AlphaFoldDB" id="A0AAV9IE85"/>
<keyword evidence="6 7" id="KW-0539">Nucleus</keyword>
<accession>A0AAV9IE85</accession>
<sequence length="873" mass="101287">MQTPQTFSRRQLPFPKTLDTPFHVEIATEANSEDAATSQQSDYRETFNLREDPRNFLSFCESELRFGFFSALSGLELAKKCAVEEFSAANQIRFILNEVQAQLDAKLEIISQLIKDRSMHPVYREPLQRLAKLLQTERDTWYLLDLVTAATPSDSLTTFLKPPVHLYDNQQLAMTKSRCILEWCEKVFMERSFGVRQRDDCVRKVEQKLAPLNDPAYGWSHTSSMEGKVKLDPDYPFRKHELHQTDRHADNLVCEQVFVLFRAGLLDQAIVVTEKVEQTWRGVCLLGFFGAWNGASNGEVGQTWNLWKLAAKEIAASPLTNIFERSVFSALCGVPFGALPVCQTWEDQVWIYFFCQVLKYWEELVSNQVVSSHSDEHILSIFEQCKEIDRDGVESDVMRRVQSFLGLGLDCSLALAQKLLQFLLSCQNAHRDWSWFLRFSAHVAILMRLSRGNLEDDLLRQYSEHILLAYCQHLLHLYLSDEMQAAEQGLTRSKISYDEMLMVYFSYLLDESDLIHCCVEYMVSALKADTRTEQVRMEQKTLPFSQRHSDERRTSCLEKIGQYLASFPRSTLNKIVETAVAYVWNHSSLGEESEGTGIFDSDLFLVRSVDFLIFPAYQNYHLAVACVNLFVRKFILLGKVQSAQNALDEISEDVLTQVEQEQSLWSSSHEFRCWQQFFRVWNAILEWRNYSLSQRPASLPSNILDMVNRKDDNISTEEQLWARQVLENYEMEWKEYRERCRSLGHALSEEIISTLTMEGGWLLDAFPYRPPSSVVLNIFDSAERENELQQIRQQYIPLMIVQLVDVYKQMGEFQSCVELVQLVADDSFQLLSDLKRETLEPLLEQIFQVYLEYCDERAQCTTFPFVGEMFEAL</sequence>
<comment type="function">
    <text evidence="7">Functions as a component of the nuclear pore complex (NPC).</text>
</comment>
<evidence type="ECO:0000256" key="6">
    <source>
        <dbReference type="ARBA" id="ARBA00023242"/>
    </source>
</evidence>
<keyword evidence="1 7" id="KW-0813">Transport</keyword>
<dbReference type="GO" id="GO:0000973">
    <property type="term" value="P:post-transcriptional tethering of RNA polymerase II gene DNA at nuclear periphery"/>
    <property type="evidence" value="ECO:0007669"/>
    <property type="project" value="TreeGrafter"/>
</dbReference>
<dbReference type="PANTHER" id="PTHR13003:SF2">
    <property type="entry name" value="NUCLEAR PORE COMPLEX PROTEIN NUP107"/>
    <property type="match status" value="1"/>
</dbReference>
<comment type="subunit">
    <text evidence="7">Part of the nuclear pore complex (NPC).</text>
</comment>
<dbReference type="PANTHER" id="PTHR13003">
    <property type="entry name" value="NUP107-RELATED"/>
    <property type="match status" value="1"/>
</dbReference>
<proteinExistence type="inferred from homology"/>
<keyword evidence="9" id="KW-1185">Reference proteome</keyword>
<dbReference type="Gene3D" id="1.10.3450.20">
    <property type="match status" value="1"/>
</dbReference>
<keyword evidence="5 7" id="KW-0906">Nuclear pore complex</keyword>
<dbReference type="Pfam" id="PF04121">
    <property type="entry name" value="Nup84_Nup100"/>
    <property type="match status" value="1"/>
</dbReference>
<organism evidence="8 9">
    <name type="scientific">Galdieria yellowstonensis</name>
    <dbReference type="NCBI Taxonomy" id="3028027"/>
    <lineage>
        <taxon>Eukaryota</taxon>
        <taxon>Rhodophyta</taxon>
        <taxon>Bangiophyceae</taxon>
        <taxon>Galdieriales</taxon>
        <taxon>Galdieriaceae</taxon>
        <taxon>Galdieria</taxon>
    </lineage>
</organism>
<dbReference type="Gene3D" id="1.20.190.50">
    <property type="match status" value="1"/>
</dbReference>
<keyword evidence="3" id="KW-0653">Protein transport</keyword>
<dbReference type="GO" id="GO:0031965">
    <property type="term" value="C:nuclear membrane"/>
    <property type="evidence" value="ECO:0007669"/>
    <property type="project" value="UniProtKB-SubCell"/>
</dbReference>
<dbReference type="GO" id="GO:0006606">
    <property type="term" value="P:protein import into nucleus"/>
    <property type="evidence" value="ECO:0007669"/>
    <property type="project" value="TreeGrafter"/>
</dbReference>
<evidence type="ECO:0000256" key="3">
    <source>
        <dbReference type="ARBA" id="ARBA00022927"/>
    </source>
</evidence>
<evidence type="ECO:0000256" key="4">
    <source>
        <dbReference type="ARBA" id="ARBA00023010"/>
    </source>
</evidence>
<keyword evidence="4 7" id="KW-0811">Translocation</keyword>
<comment type="caution">
    <text evidence="8">The sequence shown here is derived from an EMBL/GenBank/DDBJ whole genome shotgun (WGS) entry which is preliminary data.</text>
</comment>
<gene>
    <name evidence="8" type="ORF">GAYE_SCF15G3562</name>
</gene>
<evidence type="ECO:0000256" key="5">
    <source>
        <dbReference type="ARBA" id="ARBA00023132"/>
    </source>
</evidence>
<evidence type="ECO:0000313" key="8">
    <source>
        <dbReference type="EMBL" id="KAK4525653.1"/>
    </source>
</evidence>
<keyword evidence="7" id="KW-0472">Membrane</keyword>
<dbReference type="GO" id="GO:0031080">
    <property type="term" value="C:nuclear pore outer ring"/>
    <property type="evidence" value="ECO:0007669"/>
    <property type="project" value="TreeGrafter"/>
</dbReference>
<dbReference type="Proteomes" id="UP001300502">
    <property type="component" value="Unassembled WGS sequence"/>
</dbReference>
<evidence type="ECO:0000256" key="1">
    <source>
        <dbReference type="ARBA" id="ARBA00022448"/>
    </source>
</evidence>
<protein>
    <recommendedName>
        <fullName evidence="7">Nuclear pore complex protein</fullName>
    </recommendedName>
</protein>
<dbReference type="EMBL" id="JANCYU010000032">
    <property type="protein sequence ID" value="KAK4525653.1"/>
    <property type="molecule type" value="Genomic_DNA"/>
</dbReference>
<reference evidence="8 9" key="1">
    <citation type="submission" date="2022-07" db="EMBL/GenBank/DDBJ databases">
        <title>Genome-wide signatures of adaptation to extreme environments.</title>
        <authorList>
            <person name="Cho C.H."/>
            <person name="Yoon H.S."/>
        </authorList>
    </citation>
    <scope>NUCLEOTIDE SEQUENCE [LARGE SCALE GENOMIC DNA]</scope>
    <source>
        <strain evidence="8 9">108.79 E11</strain>
    </source>
</reference>
<keyword evidence="2" id="KW-0509">mRNA transport</keyword>
<evidence type="ECO:0000256" key="2">
    <source>
        <dbReference type="ARBA" id="ARBA00022816"/>
    </source>
</evidence>
<dbReference type="GO" id="GO:0017056">
    <property type="term" value="F:structural constituent of nuclear pore"/>
    <property type="evidence" value="ECO:0007669"/>
    <property type="project" value="UniProtKB-UniRule"/>
</dbReference>
<comment type="subcellular location">
    <subcellularLocation>
        <location evidence="7">Nucleus</location>
        <location evidence="7">Nuclear pore complex</location>
    </subcellularLocation>
    <subcellularLocation>
        <location evidence="7">Nucleus membrane</location>
    </subcellularLocation>
</comment>
<evidence type="ECO:0000313" key="9">
    <source>
        <dbReference type="Proteomes" id="UP001300502"/>
    </source>
</evidence>
<name>A0AAV9IE85_9RHOD</name>
<evidence type="ECO:0000256" key="7">
    <source>
        <dbReference type="RuleBase" id="RU365072"/>
    </source>
</evidence>
<dbReference type="InterPro" id="IPR007252">
    <property type="entry name" value="Nup84/Nup107"/>
</dbReference>